<dbReference type="SUPFAM" id="SSF52266">
    <property type="entry name" value="SGNH hydrolase"/>
    <property type="match status" value="1"/>
</dbReference>
<dbReference type="AlphaFoldDB" id="A0A5C4T3V5"/>
<evidence type="ECO:0000313" key="2">
    <source>
        <dbReference type="Proteomes" id="UP000307943"/>
    </source>
</evidence>
<accession>A0A5C4T3V5</accession>
<proteinExistence type="predicted"/>
<reference evidence="1 2" key="1">
    <citation type="submission" date="2019-05" db="EMBL/GenBank/DDBJ databases">
        <title>We sequenced the genome of Paenibacillus hemerocallicola KCTC 33185 for further insight into its adaptation and study the phylogeny of Paenibacillus.</title>
        <authorList>
            <person name="Narsing Rao M.P."/>
        </authorList>
    </citation>
    <scope>NUCLEOTIDE SEQUENCE [LARGE SCALE GENOMIC DNA]</scope>
    <source>
        <strain evidence="1 2">KCTC 33185</strain>
    </source>
</reference>
<dbReference type="EMBL" id="VDCQ01000038">
    <property type="protein sequence ID" value="TNJ63752.1"/>
    <property type="molecule type" value="Genomic_DNA"/>
</dbReference>
<dbReference type="RefSeq" id="WP_139604764.1">
    <property type="nucleotide sequence ID" value="NZ_VDCQ01000038.1"/>
</dbReference>
<dbReference type="Proteomes" id="UP000307943">
    <property type="component" value="Unassembled WGS sequence"/>
</dbReference>
<sequence length="381" mass="42208">MTAWKPDIVFIGLGTNDDWEAGNGFVASRRVEGLKEEDVRRLPVLFVRNCRCDGPDRYSIDTADLVVSAATEYSVSIDGDGAELGDVKPGDLVIVGDYFGDNRNVQSRIIGSWDPLTRTARFDEPLAPTVITPNVGRYVGQAIRIKRVDGYAAALERMIGTLKRDCPQARLALFETGLSNFHTRLLTGYPEMIRRIAERNGLERVDIYRPLFEWQYSQPCDKRAYIGPDEAVFSTGAAEYPLLSSSGKDIGEEAGYQLRNWSVRVDGRERFGDGCRIEGGYAIAFRNDLAADGLTIEEWNGRSRNPKVAYRFIPSRLVFAQDVPERGAAIEVSVSSGKWSLDDAHLNLPGGKAVYGRQVKETLRRMVAQASPEQQSDASGS</sequence>
<keyword evidence="2" id="KW-1185">Reference proteome</keyword>
<name>A0A5C4T3V5_9BACL</name>
<dbReference type="OrthoDB" id="2667409at2"/>
<evidence type="ECO:0000313" key="1">
    <source>
        <dbReference type="EMBL" id="TNJ63752.1"/>
    </source>
</evidence>
<organism evidence="1 2">
    <name type="scientific">Paenibacillus hemerocallicola</name>
    <dbReference type="NCBI Taxonomy" id="1172614"/>
    <lineage>
        <taxon>Bacteria</taxon>
        <taxon>Bacillati</taxon>
        <taxon>Bacillota</taxon>
        <taxon>Bacilli</taxon>
        <taxon>Bacillales</taxon>
        <taxon>Paenibacillaceae</taxon>
        <taxon>Paenibacillus</taxon>
    </lineage>
</organism>
<protein>
    <submittedName>
        <fullName evidence="1">Uncharacterized protein</fullName>
    </submittedName>
</protein>
<gene>
    <name evidence="1" type="ORF">FE784_23825</name>
</gene>
<comment type="caution">
    <text evidence="1">The sequence shown here is derived from an EMBL/GenBank/DDBJ whole genome shotgun (WGS) entry which is preliminary data.</text>
</comment>